<dbReference type="SMART" id="SM00388">
    <property type="entry name" value="HisKA"/>
    <property type="match status" value="1"/>
</dbReference>
<keyword evidence="12" id="KW-1185">Reference proteome</keyword>
<feature type="modified residue" description="4-aspartylphosphate" evidence="7">
    <location>
        <position position="651"/>
    </location>
</feature>
<dbReference type="Gene3D" id="3.40.50.2300">
    <property type="match status" value="1"/>
</dbReference>
<dbReference type="InterPro" id="IPR004358">
    <property type="entry name" value="Sig_transdc_His_kin-like_C"/>
</dbReference>
<dbReference type="PANTHER" id="PTHR45339:SF1">
    <property type="entry name" value="HYBRID SIGNAL TRANSDUCTION HISTIDINE KINASE J"/>
    <property type="match status" value="1"/>
</dbReference>
<dbReference type="Pfam" id="PF00512">
    <property type="entry name" value="HisKA"/>
    <property type="match status" value="1"/>
</dbReference>
<gene>
    <name evidence="11" type="ORF">C1880_06860</name>
</gene>
<evidence type="ECO:0000256" key="3">
    <source>
        <dbReference type="ARBA" id="ARBA00012438"/>
    </source>
</evidence>
<keyword evidence="8" id="KW-1133">Transmembrane helix</keyword>
<evidence type="ECO:0000256" key="4">
    <source>
        <dbReference type="ARBA" id="ARBA00022553"/>
    </source>
</evidence>
<evidence type="ECO:0000256" key="5">
    <source>
        <dbReference type="ARBA" id="ARBA00022777"/>
    </source>
</evidence>
<dbReference type="Pfam" id="PF02518">
    <property type="entry name" value="HATPase_c"/>
    <property type="match status" value="1"/>
</dbReference>
<evidence type="ECO:0000256" key="8">
    <source>
        <dbReference type="SAM" id="Phobius"/>
    </source>
</evidence>
<evidence type="ECO:0000259" key="9">
    <source>
        <dbReference type="PROSITE" id="PS50109"/>
    </source>
</evidence>
<protein>
    <recommendedName>
        <fullName evidence="3">histidine kinase</fullName>
        <ecNumber evidence="3">2.7.13.3</ecNumber>
    </recommendedName>
</protein>
<dbReference type="InterPro" id="IPR036097">
    <property type="entry name" value="HisK_dim/P_sf"/>
</dbReference>
<dbReference type="InterPro" id="IPR005467">
    <property type="entry name" value="His_kinase_dom"/>
</dbReference>
<dbReference type="PANTHER" id="PTHR45339">
    <property type="entry name" value="HYBRID SIGNAL TRANSDUCTION HISTIDINE KINASE J"/>
    <property type="match status" value="1"/>
</dbReference>
<keyword evidence="5 11" id="KW-0418">Kinase</keyword>
<comment type="subcellular location">
    <subcellularLocation>
        <location evidence="2">Cell membrane</location>
    </subcellularLocation>
</comment>
<evidence type="ECO:0000256" key="1">
    <source>
        <dbReference type="ARBA" id="ARBA00000085"/>
    </source>
</evidence>
<evidence type="ECO:0000313" key="12">
    <source>
        <dbReference type="Proteomes" id="UP000253792"/>
    </source>
</evidence>
<evidence type="ECO:0000259" key="10">
    <source>
        <dbReference type="PROSITE" id="PS50110"/>
    </source>
</evidence>
<keyword evidence="6" id="KW-0902">Two-component regulatory system</keyword>
<dbReference type="SUPFAM" id="SSF47384">
    <property type="entry name" value="Homodimeric domain of signal transducing histidine kinase"/>
    <property type="match status" value="1"/>
</dbReference>
<dbReference type="InterPro" id="IPR001789">
    <property type="entry name" value="Sig_transdc_resp-reg_receiver"/>
</dbReference>
<dbReference type="AlphaFoldDB" id="A0A369L6Q2"/>
<dbReference type="EC" id="2.7.13.3" evidence="3"/>
<dbReference type="PRINTS" id="PR00344">
    <property type="entry name" value="BCTRLSENSOR"/>
</dbReference>
<dbReference type="SUPFAM" id="SSF55874">
    <property type="entry name" value="ATPase domain of HSP90 chaperone/DNA topoisomerase II/histidine kinase"/>
    <property type="match status" value="1"/>
</dbReference>
<feature type="domain" description="Response regulatory" evidence="10">
    <location>
        <begin position="599"/>
        <end position="720"/>
    </location>
</feature>
<dbReference type="InterPro" id="IPR011006">
    <property type="entry name" value="CheY-like_superfamily"/>
</dbReference>
<evidence type="ECO:0000256" key="7">
    <source>
        <dbReference type="PROSITE-ProRule" id="PRU00169"/>
    </source>
</evidence>
<dbReference type="InterPro" id="IPR036890">
    <property type="entry name" value="HATPase_C_sf"/>
</dbReference>
<proteinExistence type="predicted"/>
<dbReference type="EMBL" id="PPTP01000005">
    <property type="protein sequence ID" value="RDB55401.1"/>
    <property type="molecule type" value="Genomic_DNA"/>
</dbReference>
<dbReference type="InterPro" id="IPR003594">
    <property type="entry name" value="HATPase_dom"/>
</dbReference>
<dbReference type="SMART" id="SM00448">
    <property type="entry name" value="REC"/>
    <property type="match status" value="1"/>
</dbReference>
<dbReference type="SUPFAM" id="SSF52172">
    <property type="entry name" value="CheY-like"/>
    <property type="match status" value="1"/>
</dbReference>
<comment type="caution">
    <text evidence="11">The sequence shown here is derived from an EMBL/GenBank/DDBJ whole genome shotgun (WGS) entry which is preliminary data.</text>
</comment>
<feature type="domain" description="Histidine kinase" evidence="9">
    <location>
        <begin position="353"/>
        <end position="576"/>
    </location>
</feature>
<dbReference type="CDD" id="cd17546">
    <property type="entry name" value="REC_hyHK_CKI1_RcsC-like"/>
    <property type="match status" value="1"/>
</dbReference>
<dbReference type="SMART" id="SM00387">
    <property type="entry name" value="HATPase_c"/>
    <property type="match status" value="1"/>
</dbReference>
<dbReference type="Pfam" id="PF00072">
    <property type="entry name" value="Response_reg"/>
    <property type="match status" value="1"/>
</dbReference>
<evidence type="ECO:0000256" key="6">
    <source>
        <dbReference type="ARBA" id="ARBA00023012"/>
    </source>
</evidence>
<reference evidence="11 12" key="1">
    <citation type="journal article" date="2018" name="Elife">
        <title>Discovery and characterization of a prevalent human gut bacterial enzyme sufficient for the inactivation of a family of plant toxins.</title>
        <authorList>
            <person name="Koppel N."/>
            <person name="Bisanz J.E."/>
            <person name="Pandelia M.E."/>
            <person name="Turnbaugh P.J."/>
            <person name="Balskus E.P."/>
        </authorList>
    </citation>
    <scope>NUCLEOTIDE SEQUENCE [LARGE SCALE GENOMIC DNA]</scope>
    <source>
        <strain evidence="12">anaerobia AP69FAA</strain>
    </source>
</reference>
<dbReference type="InterPro" id="IPR003661">
    <property type="entry name" value="HisK_dim/P_dom"/>
</dbReference>
<dbReference type="PROSITE" id="PS50109">
    <property type="entry name" value="HIS_KIN"/>
    <property type="match status" value="1"/>
</dbReference>
<feature type="transmembrane region" description="Helical" evidence="8">
    <location>
        <begin position="289"/>
        <end position="309"/>
    </location>
</feature>
<keyword evidence="5 11" id="KW-0808">Transferase</keyword>
<dbReference type="GO" id="GO:0000155">
    <property type="term" value="F:phosphorelay sensor kinase activity"/>
    <property type="evidence" value="ECO:0007669"/>
    <property type="project" value="InterPro"/>
</dbReference>
<keyword evidence="8" id="KW-0812">Transmembrane</keyword>
<organism evidence="11 12">
    <name type="scientific">Senegalimassilia anaerobia</name>
    <dbReference type="NCBI Taxonomy" id="1473216"/>
    <lineage>
        <taxon>Bacteria</taxon>
        <taxon>Bacillati</taxon>
        <taxon>Actinomycetota</taxon>
        <taxon>Coriobacteriia</taxon>
        <taxon>Coriobacteriales</taxon>
        <taxon>Coriobacteriaceae</taxon>
        <taxon>Senegalimassilia</taxon>
    </lineage>
</organism>
<feature type="transmembrane region" description="Helical" evidence="8">
    <location>
        <begin position="12"/>
        <end position="33"/>
    </location>
</feature>
<keyword evidence="8" id="KW-0472">Membrane</keyword>
<dbReference type="PROSITE" id="PS50110">
    <property type="entry name" value="RESPONSE_REGULATORY"/>
    <property type="match status" value="1"/>
</dbReference>
<dbReference type="Gene3D" id="3.30.565.10">
    <property type="entry name" value="Histidine kinase-like ATPase, C-terminal domain"/>
    <property type="match status" value="1"/>
</dbReference>
<accession>A0A369L6Q2</accession>
<comment type="catalytic activity">
    <reaction evidence="1">
        <text>ATP + protein L-histidine = ADP + protein N-phospho-L-histidine.</text>
        <dbReference type="EC" id="2.7.13.3"/>
    </reaction>
</comment>
<sequence>MCVAKKYQLGGRFWTIAIVVGVMVACVSGMFGFGSVLREAAERSGNVVGFAKSQSLTYDSFNDSVAMTSQVLALENASQLAHSISYGGDEVDQADLERAARLLGVSNAFVLTVDGQLVSSYSNNNVTFDMVQHEITADVALDVVDHPRKVYGTRIVFDDGSYIDVGCAARIDQAGMVVAGYYTSEAFSNRYMLSLQNMLAGYDVRGSGDIVVESDGSVVAANMVSDQMSGDIQLDPVDAKVVEDIKSRCQVGETTLLISGSKPYIASLDKARDYYVFTFMPVSSCLGEVAGLVLVSVALYCFVVAVFAFSRRKSEHEHLHQLVLQEREYADRLAMSAHQAQSANRAKTEFLQRMSHDIRTPINGIRGMVEIANAYDGDLAKQRECRQKIWTASGILSELVNEVLDMSKLESGEVKLDLQPTNLVEVVEEICQIMEHQAAQLGVIISCDRSGISHPVVMASSLHLKRLIMNIASNAVKYNKPGGAVRVTCSEHAQEGGAATYRFVIADTGIGMSSDFQNRVFEPFSREQRKDAEHVTGTGLGTVIAKQLAELMDGDLVYESRLGEGTVCTITLPLTIDFEASSTLNEHHAHDQAKLAGMNILLAEDNDLNREIALFILTEAGAKVTCADDGFKALSAFEQADAGTFDLILMDIMMPNMNGYEATRAIRSLSREDARTIPIVAMSANAFTEDKVRCREAGMDGHLTKPIDSDKLIDALAKIMVAKEG</sequence>
<dbReference type="CDD" id="cd00082">
    <property type="entry name" value="HisKA"/>
    <property type="match status" value="1"/>
</dbReference>
<evidence type="ECO:0000313" key="11">
    <source>
        <dbReference type="EMBL" id="RDB55401.1"/>
    </source>
</evidence>
<dbReference type="STRING" id="1034345.GCA_000236865_00222"/>
<dbReference type="PROSITE" id="PS51257">
    <property type="entry name" value="PROKAR_LIPOPROTEIN"/>
    <property type="match status" value="1"/>
</dbReference>
<name>A0A369L6Q2_9ACTN</name>
<dbReference type="GO" id="GO:0005886">
    <property type="term" value="C:plasma membrane"/>
    <property type="evidence" value="ECO:0007669"/>
    <property type="project" value="UniProtKB-SubCell"/>
</dbReference>
<keyword evidence="4 7" id="KW-0597">Phosphoprotein</keyword>
<dbReference type="Proteomes" id="UP000253792">
    <property type="component" value="Unassembled WGS sequence"/>
</dbReference>
<dbReference type="OrthoDB" id="3170569at2"/>
<dbReference type="Gene3D" id="1.10.287.130">
    <property type="match status" value="1"/>
</dbReference>
<evidence type="ECO:0000256" key="2">
    <source>
        <dbReference type="ARBA" id="ARBA00004236"/>
    </source>
</evidence>